<sequence length="291" mass="33332">MAMGKPRAVLVAFALLVVLDRGLVRANFYDECDVTWGPQNTAIWGNGENLALSLDSDHIGSAIRTTKQFLFGSVEMEIQLVPDNSAGTVAAYYTSSLGDYHDEIDYEFLGNETGQPYTIHTNVFGKGQGNKEVQFKPWFDPTEDYHNYTIFWSPTEIVWFIDQIPIRVYRNYESAGAPFPTNQPMRMYSSIWNADDWACQGGRVKTDWSKAPFVAKYRNLKLDVCECESADSISQCYSSSNWYNGWQYSKLTAAQLGQMNWVQQNYKIYDYCTDYKRFNGQMPVECSLPQY</sequence>
<dbReference type="Pfam" id="PF00722">
    <property type="entry name" value="Glyco_hydro_16"/>
    <property type="match status" value="1"/>
</dbReference>
<feature type="glycosylation site" description="N-linked (GlcNAc...) asparagine" evidence="6">
    <location>
        <position position="111"/>
    </location>
</feature>
<dbReference type="PROSITE" id="PS51762">
    <property type="entry name" value="GH16_2"/>
    <property type="match status" value="1"/>
</dbReference>
<dbReference type="FunFam" id="2.60.120.200:FF:000025">
    <property type="entry name" value="Xyloglucan endotransglucosylase/hydrolase"/>
    <property type="match status" value="1"/>
</dbReference>
<keyword evidence="1 7" id="KW-0808">Transferase</keyword>
<evidence type="ECO:0000256" key="2">
    <source>
        <dbReference type="ARBA" id="ARBA00022801"/>
    </source>
</evidence>
<dbReference type="RefSeq" id="XP_020097886.1">
    <property type="nucleotide sequence ID" value="XM_020242297.1"/>
</dbReference>
<feature type="signal peptide" evidence="7">
    <location>
        <begin position="1"/>
        <end position="26"/>
    </location>
</feature>
<evidence type="ECO:0000256" key="1">
    <source>
        <dbReference type="ARBA" id="ARBA00022679"/>
    </source>
</evidence>
<comment type="subcellular location">
    <subcellularLocation>
        <location evidence="7">Secreted</location>
        <location evidence="7">Cell wall</location>
    </subcellularLocation>
    <subcellularLocation>
        <location evidence="7">Secreted</location>
        <location evidence="7">Extracellular space</location>
        <location evidence="7">Apoplast</location>
    </subcellularLocation>
</comment>
<keyword evidence="7" id="KW-0964">Secreted</keyword>
<dbReference type="GO" id="GO:0042546">
    <property type="term" value="P:cell wall biogenesis"/>
    <property type="evidence" value="ECO:0007669"/>
    <property type="project" value="InterPro"/>
</dbReference>
<dbReference type="InterPro" id="IPR000757">
    <property type="entry name" value="Beta-glucanase-like"/>
</dbReference>
<dbReference type="InterPro" id="IPR013320">
    <property type="entry name" value="ConA-like_dom_sf"/>
</dbReference>
<keyword evidence="2 7" id="KW-0378">Hydrolase</keyword>
<dbReference type="SUPFAM" id="SSF49899">
    <property type="entry name" value="Concanavalin A-like lectins/glucanases"/>
    <property type="match status" value="1"/>
</dbReference>
<dbReference type="GO" id="GO:0004553">
    <property type="term" value="F:hydrolase activity, hydrolyzing O-glycosyl compounds"/>
    <property type="evidence" value="ECO:0007669"/>
    <property type="project" value="InterPro"/>
</dbReference>
<keyword evidence="7" id="KW-0134">Cell wall</keyword>
<evidence type="ECO:0000313" key="9">
    <source>
        <dbReference type="Proteomes" id="UP000515123"/>
    </source>
</evidence>
<protein>
    <recommendedName>
        <fullName evidence="7">Xyloglucan endotransglucosylase/hydrolase</fullName>
        <ecNumber evidence="7">2.4.1.207</ecNumber>
    </recommendedName>
</protein>
<reference evidence="10" key="2">
    <citation type="submission" date="2025-08" db="UniProtKB">
        <authorList>
            <consortium name="RefSeq"/>
        </authorList>
    </citation>
    <scope>IDENTIFICATION</scope>
    <source>
        <tissue evidence="10">Leaf</tissue>
    </source>
</reference>
<keyword evidence="7" id="KW-0052">Apoplast</keyword>
<comment type="similarity">
    <text evidence="7">Belongs to the glycosyl hydrolase 16 family.</text>
</comment>
<evidence type="ECO:0000256" key="4">
    <source>
        <dbReference type="ARBA" id="ARBA00023295"/>
    </source>
</evidence>
<dbReference type="InterPro" id="IPR010713">
    <property type="entry name" value="XET_C"/>
</dbReference>
<dbReference type="Gramene" id="Aco010820.1.mrna1">
    <property type="protein sequence ID" value="Aco010820.1.mrna1"/>
    <property type="gene ID" value="Aco010820.1.path1"/>
</dbReference>
<feature type="chain" id="PRO_5028508885" description="Xyloglucan endotransglucosylase/hydrolase" evidence="7">
    <location>
        <begin position="27"/>
        <end position="291"/>
    </location>
</feature>
<keyword evidence="9" id="KW-1185">Reference proteome</keyword>
<feature type="active site" description="Proton donor" evidence="5">
    <location>
        <position position="107"/>
    </location>
</feature>
<evidence type="ECO:0000256" key="3">
    <source>
        <dbReference type="ARBA" id="ARBA00023157"/>
    </source>
</evidence>
<dbReference type="OrthoDB" id="4781at2759"/>
<keyword evidence="3" id="KW-1015">Disulfide bond</keyword>
<dbReference type="AlphaFoldDB" id="A0A6P5FNJ9"/>
<dbReference type="InterPro" id="IPR044791">
    <property type="entry name" value="Beta-glucanase/XTH"/>
</dbReference>
<dbReference type="PIRSF" id="PIRSF005604">
    <property type="entry name" value="XET"/>
    <property type="match status" value="1"/>
</dbReference>
<keyword evidence="7" id="KW-0732">Signal</keyword>
<keyword evidence="7" id="KW-0961">Cell wall biogenesis/degradation</keyword>
<evidence type="ECO:0000259" key="8">
    <source>
        <dbReference type="PROSITE" id="PS51762"/>
    </source>
</evidence>
<evidence type="ECO:0000256" key="5">
    <source>
        <dbReference type="PIRSR" id="PIRSR005604-1"/>
    </source>
</evidence>
<dbReference type="InterPro" id="IPR016455">
    <property type="entry name" value="XTH"/>
</dbReference>
<dbReference type="Pfam" id="PF06955">
    <property type="entry name" value="XET_C"/>
    <property type="match status" value="1"/>
</dbReference>
<name>A0A6P5FNJ9_ANACO</name>
<dbReference type="GO" id="GO:0010411">
    <property type="term" value="P:xyloglucan metabolic process"/>
    <property type="evidence" value="ECO:0007669"/>
    <property type="project" value="InterPro"/>
</dbReference>
<organism evidence="9 10">
    <name type="scientific">Ananas comosus</name>
    <name type="common">Pineapple</name>
    <name type="synonym">Ananas ananas</name>
    <dbReference type="NCBI Taxonomy" id="4615"/>
    <lineage>
        <taxon>Eukaryota</taxon>
        <taxon>Viridiplantae</taxon>
        <taxon>Streptophyta</taxon>
        <taxon>Embryophyta</taxon>
        <taxon>Tracheophyta</taxon>
        <taxon>Spermatophyta</taxon>
        <taxon>Magnoliopsida</taxon>
        <taxon>Liliopsida</taxon>
        <taxon>Poales</taxon>
        <taxon>Bromeliaceae</taxon>
        <taxon>Bromelioideae</taxon>
        <taxon>Ananas</taxon>
    </lineage>
</organism>
<dbReference type="EC" id="2.4.1.207" evidence="7"/>
<feature type="domain" description="GH16" evidence="8">
    <location>
        <begin position="11"/>
        <end position="217"/>
    </location>
</feature>
<dbReference type="Gene3D" id="2.60.120.200">
    <property type="match status" value="1"/>
</dbReference>
<evidence type="ECO:0000256" key="7">
    <source>
        <dbReference type="RuleBase" id="RU361120"/>
    </source>
</evidence>
<keyword evidence="4 7" id="KW-0326">Glycosidase</keyword>
<evidence type="ECO:0000313" key="10">
    <source>
        <dbReference type="RefSeq" id="XP_020097886.1"/>
    </source>
</evidence>
<dbReference type="GO" id="GO:0071555">
    <property type="term" value="P:cell wall organization"/>
    <property type="evidence" value="ECO:0007669"/>
    <property type="project" value="UniProtKB-KW"/>
</dbReference>
<dbReference type="GO" id="GO:0048046">
    <property type="term" value="C:apoplast"/>
    <property type="evidence" value="ECO:0007669"/>
    <property type="project" value="UniProtKB-SubCell"/>
</dbReference>
<dbReference type="GO" id="GO:0016762">
    <property type="term" value="F:xyloglucan:xyloglucosyl transferase activity"/>
    <property type="evidence" value="ECO:0007669"/>
    <property type="project" value="UniProtKB-EC"/>
</dbReference>
<comment type="PTM">
    <text evidence="7">Contains at least one intrachain disulfide bond essential for its enzymatic activity.</text>
</comment>
<dbReference type="Proteomes" id="UP000515123">
    <property type="component" value="Linkage group 10"/>
</dbReference>
<dbReference type="CDD" id="cd02176">
    <property type="entry name" value="GH16_XET"/>
    <property type="match status" value="1"/>
</dbReference>
<evidence type="ECO:0000256" key="6">
    <source>
        <dbReference type="PIRSR" id="PIRSR005604-2"/>
    </source>
</evidence>
<dbReference type="GlyCosmos" id="A0A6P5FNJ9">
    <property type="glycosylation" value="1 site, No reported glycans"/>
</dbReference>
<dbReference type="GeneID" id="109716742"/>
<proteinExistence type="inferred from homology"/>
<dbReference type="PANTHER" id="PTHR31062">
    <property type="entry name" value="XYLOGLUCAN ENDOTRANSGLUCOSYLASE/HYDROLASE PROTEIN 8-RELATED"/>
    <property type="match status" value="1"/>
</dbReference>
<accession>A0A6P5FNJ9</accession>
<gene>
    <name evidence="10" type="primary">LOC109716742</name>
</gene>
<feature type="active site" description="Nucleophile" evidence="5">
    <location>
        <position position="103"/>
    </location>
</feature>
<reference evidence="9" key="1">
    <citation type="journal article" date="2015" name="Nat. Genet.">
        <title>The pineapple genome and the evolution of CAM photosynthesis.</title>
        <authorList>
            <person name="Ming R."/>
            <person name="VanBuren R."/>
            <person name="Wai C.M."/>
            <person name="Tang H."/>
            <person name="Schatz M.C."/>
            <person name="Bowers J.E."/>
            <person name="Lyons E."/>
            <person name="Wang M.L."/>
            <person name="Chen J."/>
            <person name="Biggers E."/>
            <person name="Zhang J."/>
            <person name="Huang L."/>
            <person name="Zhang L."/>
            <person name="Miao W."/>
            <person name="Zhang J."/>
            <person name="Ye Z."/>
            <person name="Miao C."/>
            <person name="Lin Z."/>
            <person name="Wang H."/>
            <person name="Zhou H."/>
            <person name="Yim W.C."/>
            <person name="Priest H.D."/>
            <person name="Zheng C."/>
            <person name="Woodhouse M."/>
            <person name="Edger P.P."/>
            <person name="Guyot R."/>
            <person name="Guo H.B."/>
            <person name="Guo H."/>
            <person name="Zheng G."/>
            <person name="Singh R."/>
            <person name="Sharma A."/>
            <person name="Min X."/>
            <person name="Zheng Y."/>
            <person name="Lee H."/>
            <person name="Gurtowski J."/>
            <person name="Sedlazeck F.J."/>
            <person name="Harkess A."/>
            <person name="McKain M.R."/>
            <person name="Liao Z."/>
            <person name="Fang J."/>
            <person name="Liu J."/>
            <person name="Zhang X."/>
            <person name="Zhang Q."/>
            <person name="Hu W."/>
            <person name="Qin Y."/>
            <person name="Wang K."/>
            <person name="Chen L.Y."/>
            <person name="Shirley N."/>
            <person name="Lin Y.R."/>
            <person name="Liu L.Y."/>
            <person name="Hernandez A.G."/>
            <person name="Wright C.L."/>
            <person name="Bulone V."/>
            <person name="Tuskan G.A."/>
            <person name="Heath K."/>
            <person name="Zee F."/>
            <person name="Moore P.H."/>
            <person name="Sunkar R."/>
            <person name="Leebens-Mack J.H."/>
            <person name="Mockler T."/>
            <person name="Bennetzen J.L."/>
            <person name="Freeling M."/>
            <person name="Sankoff D."/>
            <person name="Paterson A.H."/>
            <person name="Zhu X."/>
            <person name="Yang X."/>
            <person name="Smith J.A."/>
            <person name="Cushman J.C."/>
            <person name="Paull R.E."/>
            <person name="Yu Q."/>
        </authorList>
    </citation>
    <scope>NUCLEOTIDE SEQUENCE [LARGE SCALE GENOMIC DNA]</scope>
    <source>
        <strain evidence="9">cv. F153</strain>
    </source>
</reference>
<comment type="function">
    <text evidence="7">Catalyzes xyloglucan endohydrolysis (XEH) and/or endotransglycosylation (XET). Cleaves and religates xyloglucan polymers, an essential constituent of the primary cell wall, and thereby participates in cell wall construction of growing tissues.</text>
</comment>